<dbReference type="InterPro" id="IPR051465">
    <property type="entry name" value="Cell_Envelope_Struct_Comp"/>
</dbReference>
<feature type="domain" description="SLH" evidence="3">
    <location>
        <begin position="439"/>
        <end position="502"/>
    </location>
</feature>
<accession>A0A7W5C8T8</accession>
<feature type="signal peptide" evidence="2">
    <location>
        <begin position="1"/>
        <end position="25"/>
    </location>
</feature>
<feature type="domain" description="SLH" evidence="3">
    <location>
        <begin position="509"/>
        <end position="569"/>
    </location>
</feature>
<feature type="domain" description="SLH" evidence="3">
    <location>
        <begin position="379"/>
        <end position="438"/>
    </location>
</feature>
<protein>
    <recommendedName>
        <fullName evidence="3">SLH domain-containing protein</fullName>
    </recommendedName>
</protein>
<sequence length="569" mass="59314">MKLRQLNMMLVMMLCFMLVPVTAFASTAAVAINAIEPVEQGGNVVINGTSTLDEVIIKVLRPGNSVVYYTIAPVSEGKFTSSFTLASREASGTYRVVAGQAEQVATMDFKVNPSSTGGGNNPGGGTPIGTIETPGAIGKPVTPPKSNADPVTVDTSKNEVAPSKDAAGNAVTVVKQNEAALADALAKAAKQDNRGDAPIVFIAYNNPSGETVQFNLSSAVLAAAAAGAPNTIISLQTNDGEYSLPLSIIDFAAIAQSLGADSKDVSIQVTIAAAAADLDAQIKKSALNISTTQLSKAITFTVTATGNGKTIELNQFGSIYVERSMVLTNAVDGTRTTVVLYDPQTGKFSFVPALFEKQADGSTKVTFKRNGNSVYAVLSSTKSFNDVSTHWAKTDIELLASKLVVNGVTDSSFAPNNQITRAEFAALLVRSLGLSLDAAAANFTDVKSSDWFAGAIGSAVKAKLVDGFSDNSFKPNDTITREQMAVMIARAITASGVSLNAAGEPDGSLDVFTDQASISSWAKSAVAQAVKADIITGMTEETFVPSANATRAQAVVMLKRLMQYTHFIN</sequence>
<dbReference type="AlphaFoldDB" id="A0A7W5C8T8"/>
<dbReference type="RefSeq" id="WP_183563181.1">
    <property type="nucleotide sequence ID" value="NZ_CBCSLB010000006.1"/>
</dbReference>
<proteinExistence type="predicted"/>
<dbReference type="InterPro" id="IPR001119">
    <property type="entry name" value="SLH_dom"/>
</dbReference>
<keyword evidence="2" id="KW-0732">Signal</keyword>
<name>A0A7W5C8T8_9BACL</name>
<feature type="chain" id="PRO_5030937606" description="SLH domain-containing protein" evidence="2">
    <location>
        <begin position="26"/>
        <end position="569"/>
    </location>
</feature>
<feature type="region of interest" description="Disordered" evidence="1">
    <location>
        <begin position="137"/>
        <end position="159"/>
    </location>
</feature>
<comment type="caution">
    <text evidence="4">The sequence shown here is derived from an EMBL/GenBank/DDBJ whole genome shotgun (WGS) entry which is preliminary data.</text>
</comment>
<evidence type="ECO:0000313" key="4">
    <source>
        <dbReference type="EMBL" id="MBB3152819.1"/>
    </source>
</evidence>
<dbReference type="EMBL" id="JACHXW010000007">
    <property type="protein sequence ID" value="MBB3152819.1"/>
    <property type="molecule type" value="Genomic_DNA"/>
</dbReference>
<evidence type="ECO:0000313" key="5">
    <source>
        <dbReference type="Proteomes" id="UP000518605"/>
    </source>
</evidence>
<dbReference type="Pfam" id="PF00395">
    <property type="entry name" value="SLH"/>
    <property type="match status" value="3"/>
</dbReference>
<keyword evidence="5" id="KW-1185">Reference proteome</keyword>
<evidence type="ECO:0000256" key="1">
    <source>
        <dbReference type="SAM" id="MobiDB-lite"/>
    </source>
</evidence>
<organism evidence="4 5">
    <name type="scientific">Paenibacillus endophyticus</name>
    <dbReference type="NCBI Taxonomy" id="1294268"/>
    <lineage>
        <taxon>Bacteria</taxon>
        <taxon>Bacillati</taxon>
        <taxon>Bacillota</taxon>
        <taxon>Bacilli</taxon>
        <taxon>Bacillales</taxon>
        <taxon>Paenibacillaceae</taxon>
        <taxon>Paenibacillus</taxon>
    </lineage>
</organism>
<reference evidence="4 5" key="1">
    <citation type="submission" date="2020-08" db="EMBL/GenBank/DDBJ databases">
        <title>Genomic Encyclopedia of Type Strains, Phase III (KMG-III): the genomes of soil and plant-associated and newly described type strains.</title>
        <authorList>
            <person name="Whitman W."/>
        </authorList>
    </citation>
    <scope>NUCLEOTIDE SEQUENCE [LARGE SCALE GENOMIC DNA]</scope>
    <source>
        <strain evidence="4 5">CECT 8234</strain>
    </source>
</reference>
<evidence type="ECO:0000259" key="3">
    <source>
        <dbReference type="PROSITE" id="PS51272"/>
    </source>
</evidence>
<dbReference type="PANTHER" id="PTHR43308">
    <property type="entry name" value="OUTER MEMBRANE PROTEIN ALPHA-RELATED"/>
    <property type="match status" value="1"/>
</dbReference>
<dbReference type="PROSITE" id="PS51272">
    <property type="entry name" value="SLH"/>
    <property type="match status" value="3"/>
</dbReference>
<dbReference type="Proteomes" id="UP000518605">
    <property type="component" value="Unassembled WGS sequence"/>
</dbReference>
<gene>
    <name evidence="4" type="ORF">FHS16_002876</name>
</gene>
<dbReference type="PANTHER" id="PTHR43308:SF5">
    <property type="entry name" value="S-LAYER PROTEIN _ PEPTIDOGLYCAN ENDO-BETA-N-ACETYLGLUCOSAMINIDASE"/>
    <property type="match status" value="1"/>
</dbReference>
<evidence type="ECO:0000256" key="2">
    <source>
        <dbReference type="SAM" id="SignalP"/>
    </source>
</evidence>